<feature type="domain" description="DUF6160" evidence="2">
    <location>
        <begin position="9"/>
        <end position="78"/>
    </location>
</feature>
<dbReference type="InterPro" id="IPR046158">
    <property type="entry name" value="DUF6160"/>
</dbReference>
<keyword evidence="4" id="KW-1185">Reference proteome</keyword>
<evidence type="ECO:0000256" key="1">
    <source>
        <dbReference type="SAM" id="SignalP"/>
    </source>
</evidence>
<sequence>MKWRILVFSALLTFLAASPFSEARMTAASDPELDSVYGQTGLTIVLPLNVTADYVTYTNTDDGSSLECQNAAWDDGSGGVINIPGGMALDICTDGDRSFLKYTLSETLTQGDGRYLTTTSMELNGTYAGSLALENLRNSESYLMIGSHTDGSTGVDMRLEAGLSLGSLAYEIAGDELAFEGMFLSLNPGGTAQNPSMGAGRAVIGATSSWAQLDIGSDSGDSCLLMTIPVEGTLRVNTISFCGQDWGAAALDDMNGTIQVRAPAGATWQY</sequence>
<protein>
    <recommendedName>
        <fullName evidence="2">DUF6160 domain-containing protein</fullName>
    </recommendedName>
</protein>
<feature type="chain" id="PRO_5002869461" description="DUF6160 domain-containing protein" evidence="1">
    <location>
        <begin position="24"/>
        <end position="270"/>
    </location>
</feature>
<feature type="signal peptide" evidence="1">
    <location>
        <begin position="1"/>
        <end position="23"/>
    </location>
</feature>
<dbReference type="KEGG" id="dal:Dalk_1059"/>
<dbReference type="HOGENOM" id="CLU_1029434_0_0_7"/>
<dbReference type="Proteomes" id="UP000000739">
    <property type="component" value="Chromosome"/>
</dbReference>
<gene>
    <name evidence="3" type="ordered locus">Dalk_1059</name>
</gene>
<keyword evidence="1" id="KW-0732">Signal</keyword>
<reference evidence="3 4" key="1">
    <citation type="journal article" date="2012" name="Environ. Microbiol.">
        <title>The genome sequence of Desulfatibacillum alkenivorans AK-01: a blueprint for anaerobic alkane oxidation.</title>
        <authorList>
            <person name="Callaghan A.V."/>
            <person name="Morris B.E."/>
            <person name="Pereira I.A."/>
            <person name="McInerney M.J."/>
            <person name="Austin R.N."/>
            <person name="Groves J.T."/>
            <person name="Kukor J.J."/>
            <person name="Suflita J.M."/>
            <person name="Young L.Y."/>
            <person name="Zylstra G.J."/>
            <person name="Wawrik B."/>
        </authorList>
    </citation>
    <scope>NUCLEOTIDE SEQUENCE [LARGE SCALE GENOMIC DNA]</scope>
    <source>
        <strain evidence="3 4">AK-01</strain>
    </source>
</reference>
<evidence type="ECO:0000313" key="4">
    <source>
        <dbReference type="Proteomes" id="UP000000739"/>
    </source>
</evidence>
<dbReference type="Pfam" id="PF19657">
    <property type="entry name" value="DUF6160"/>
    <property type="match status" value="1"/>
</dbReference>
<evidence type="ECO:0000313" key="3">
    <source>
        <dbReference type="EMBL" id="ACL02762.1"/>
    </source>
</evidence>
<dbReference type="AlphaFoldDB" id="B8FK87"/>
<accession>B8FK87</accession>
<proteinExistence type="predicted"/>
<name>B8FK87_DESAL</name>
<dbReference type="RefSeq" id="WP_012610200.1">
    <property type="nucleotide sequence ID" value="NC_011768.1"/>
</dbReference>
<organism evidence="3 4">
    <name type="scientific">Desulfatibacillum aliphaticivorans</name>
    <dbReference type="NCBI Taxonomy" id="218208"/>
    <lineage>
        <taxon>Bacteria</taxon>
        <taxon>Pseudomonadati</taxon>
        <taxon>Thermodesulfobacteriota</taxon>
        <taxon>Desulfobacteria</taxon>
        <taxon>Desulfobacterales</taxon>
        <taxon>Desulfatibacillaceae</taxon>
        <taxon>Desulfatibacillum</taxon>
    </lineage>
</organism>
<evidence type="ECO:0000259" key="2">
    <source>
        <dbReference type="Pfam" id="PF19657"/>
    </source>
</evidence>
<dbReference type="EMBL" id="CP001322">
    <property type="protein sequence ID" value="ACL02762.1"/>
    <property type="molecule type" value="Genomic_DNA"/>
</dbReference>